<dbReference type="RefSeq" id="WP_286053104.1">
    <property type="nucleotide sequence ID" value="NZ_JASVWF010000002.1"/>
</dbReference>
<gene>
    <name evidence="2" type="ORF">QRT03_12375</name>
</gene>
<evidence type="ECO:0000313" key="3">
    <source>
        <dbReference type="Proteomes" id="UP001231924"/>
    </source>
</evidence>
<reference evidence="2 3" key="1">
    <citation type="submission" date="2023-06" db="EMBL/GenBank/DDBJ databases">
        <title>Actinomycetospora Odt1-22.</title>
        <authorList>
            <person name="Supong K."/>
        </authorList>
    </citation>
    <scope>NUCLEOTIDE SEQUENCE [LARGE SCALE GENOMIC DNA]</scope>
    <source>
        <strain evidence="2 3">Odt1-22</strain>
    </source>
</reference>
<dbReference type="Proteomes" id="UP001231924">
    <property type="component" value="Unassembled WGS sequence"/>
</dbReference>
<comment type="caution">
    <text evidence="2">The sequence shown here is derived from an EMBL/GenBank/DDBJ whole genome shotgun (WGS) entry which is preliminary data.</text>
</comment>
<dbReference type="EMBL" id="JASVWF010000002">
    <property type="protein sequence ID" value="MDL5156757.1"/>
    <property type="molecule type" value="Genomic_DNA"/>
</dbReference>
<sequence>MRSAVLLLTGFGLLVAGTALIALGAGMVLGIALIVVGLAAKVVGFLLGDSASAEPGGARTLAGRSVERPRAGIPVGRANLRRGVVSPMRSARPAPPATRHRRAS</sequence>
<name>A0ABT7M7X2_9PSEU</name>
<feature type="region of interest" description="Disordered" evidence="1">
    <location>
        <begin position="83"/>
        <end position="104"/>
    </location>
</feature>
<protein>
    <submittedName>
        <fullName evidence="2">Uncharacterized protein</fullName>
    </submittedName>
</protein>
<accession>A0ABT7M7X2</accession>
<organism evidence="2 3">
    <name type="scientific">Actinomycetospora termitidis</name>
    <dbReference type="NCBI Taxonomy" id="3053470"/>
    <lineage>
        <taxon>Bacteria</taxon>
        <taxon>Bacillati</taxon>
        <taxon>Actinomycetota</taxon>
        <taxon>Actinomycetes</taxon>
        <taxon>Pseudonocardiales</taxon>
        <taxon>Pseudonocardiaceae</taxon>
        <taxon>Actinomycetospora</taxon>
    </lineage>
</organism>
<evidence type="ECO:0000256" key="1">
    <source>
        <dbReference type="SAM" id="MobiDB-lite"/>
    </source>
</evidence>
<evidence type="ECO:0000313" key="2">
    <source>
        <dbReference type="EMBL" id="MDL5156757.1"/>
    </source>
</evidence>
<keyword evidence="3" id="KW-1185">Reference proteome</keyword>
<proteinExistence type="predicted"/>